<dbReference type="GO" id="GO:0006606">
    <property type="term" value="P:protein import into nucleus"/>
    <property type="evidence" value="ECO:0007669"/>
    <property type="project" value="TreeGrafter"/>
</dbReference>
<dbReference type="InterPro" id="IPR012578">
    <property type="entry name" value="Nucl_pore_cmplx"/>
</dbReference>
<feature type="region of interest" description="Disordered" evidence="1">
    <location>
        <begin position="1"/>
        <end position="28"/>
    </location>
</feature>
<feature type="transmembrane region" description="Helical" evidence="2">
    <location>
        <begin position="95"/>
        <end position="115"/>
    </location>
</feature>
<evidence type="ECO:0000256" key="2">
    <source>
        <dbReference type="SAM" id="Phobius"/>
    </source>
</evidence>
<keyword evidence="2" id="KW-0472">Membrane</keyword>
<dbReference type="EMBL" id="MU006585">
    <property type="protein sequence ID" value="KAF2744910.1"/>
    <property type="molecule type" value="Genomic_DNA"/>
</dbReference>
<name>A0A6A6V5X4_9PLEO</name>
<keyword evidence="4" id="KW-1185">Reference proteome</keyword>
<reference evidence="3" key="1">
    <citation type="journal article" date="2020" name="Stud. Mycol.">
        <title>101 Dothideomycetes genomes: a test case for predicting lifestyles and emergence of pathogens.</title>
        <authorList>
            <person name="Haridas S."/>
            <person name="Albert R."/>
            <person name="Binder M."/>
            <person name="Bloem J."/>
            <person name="Labutti K."/>
            <person name="Salamov A."/>
            <person name="Andreopoulos B."/>
            <person name="Baker S."/>
            <person name="Barry K."/>
            <person name="Bills G."/>
            <person name="Bluhm B."/>
            <person name="Cannon C."/>
            <person name="Castanera R."/>
            <person name="Culley D."/>
            <person name="Daum C."/>
            <person name="Ezra D."/>
            <person name="Gonzalez J."/>
            <person name="Henrissat B."/>
            <person name="Kuo A."/>
            <person name="Liang C."/>
            <person name="Lipzen A."/>
            <person name="Lutzoni F."/>
            <person name="Magnuson J."/>
            <person name="Mondo S."/>
            <person name="Nolan M."/>
            <person name="Ohm R."/>
            <person name="Pangilinan J."/>
            <person name="Park H.-J."/>
            <person name="Ramirez L."/>
            <person name="Alfaro M."/>
            <person name="Sun H."/>
            <person name="Tritt A."/>
            <person name="Yoshinaga Y."/>
            <person name="Zwiers L.-H."/>
            <person name="Turgeon B."/>
            <person name="Goodwin S."/>
            <person name="Spatafora J."/>
            <person name="Crous P."/>
            <person name="Grigoriev I."/>
        </authorList>
    </citation>
    <scope>NUCLEOTIDE SEQUENCE</scope>
    <source>
        <strain evidence="3">CBS 119925</strain>
    </source>
</reference>
<evidence type="ECO:0000256" key="1">
    <source>
        <dbReference type="SAM" id="MobiDB-lite"/>
    </source>
</evidence>
<sequence length="275" mass="29982">MSTPRLPVTPVTPGAQKQQQPTPTGSWKHPRLLEITRRQHKSHFDERNVRAIVMNGIVLGLSFASLNITPTALALRFLQYLLHRVLGSSVYTLPYLTYLIWAIRSIFIFNIGYALRPLLLRRYADDIADIPLTPSQRQAMGLDPSISTPPTPGSTFVTPPRYPKSTPRSGFSNHGERGTPGSNGSRNSLGRTTSHSPFSANGNGSPLFHKVVAGSASKRIGLDGGSFLDSSLFSDSLSSNTPGTPTPGNGKASVSLNNKWLYEKRRDNRGSAIFN</sequence>
<organism evidence="3 4">
    <name type="scientific">Sporormia fimetaria CBS 119925</name>
    <dbReference type="NCBI Taxonomy" id="1340428"/>
    <lineage>
        <taxon>Eukaryota</taxon>
        <taxon>Fungi</taxon>
        <taxon>Dikarya</taxon>
        <taxon>Ascomycota</taxon>
        <taxon>Pezizomycotina</taxon>
        <taxon>Dothideomycetes</taxon>
        <taxon>Pleosporomycetidae</taxon>
        <taxon>Pleosporales</taxon>
        <taxon>Sporormiaceae</taxon>
        <taxon>Sporormia</taxon>
    </lineage>
</organism>
<feature type="compositionally biased region" description="Polar residues" evidence="1">
    <location>
        <begin position="180"/>
        <end position="203"/>
    </location>
</feature>
<evidence type="ECO:0000313" key="4">
    <source>
        <dbReference type="Proteomes" id="UP000799440"/>
    </source>
</evidence>
<protein>
    <recommendedName>
        <fullName evidence="5">NPCC-domain-containing protein</fullName>
    </recommendedName>
</protein>
<dbReference type="GO" id="GO:0030474">
    <property type="term" value="P:spindle pole body duplication"/>
    <property type="evidence" value="ECO:0007669"/>
    <property type="project" value="TreeGrafter"/>
</dbReference>
<dbReference type="Proteomes" id="UP000799440">
    <property type="component" value="Unassembled WGS sequence"/>
</dbReference>
<feature type="compositionally biased region" description="Polar residues" evidence="1">
    <location>
        <begin position="15"/>
        <end position="25"/>
    </location>
</feature>
<dbReference type="OrthoDB" id="429932at2759"/>
<gene>
    <name evidence="3" type="ORF">M011DRAFT_428084</name>
</gene>
<evidence type="ECO:0000313" key="3">
    <source>
        <dbReference type="EMBL" id="KAF2744910.1"/>
    </source>
</evidence>
<keyword evidence="2" id="KW-0812">Transmembrane</keyword>
<keyword evidence="2" id="KW-1133">Transmembrane helix</keyword>
<dbReference type="PANTHER" id="PTHR28003:SF1">
    <property type="entry name" value="NUCLEOPORIN POM34"/>
    <property type="match status" value="1"/>
</dbReference>
<evidence type="ECO:0008006" key="5">
    <source>
        <dbReference type="Google" id="ProtNLM"/>
    </source>
</evidence>
<dbReference type="GO" id="GO:0070762">
    <property type="term" value="C:nuclear pore transmembrane ring"/>
    <property type="evidence" value="ECO:0007669"/>
    <property type="project" value="TreeGrafter"/>
</dbReference>
<feature type="region of interest" description="Disordered" evidence="1">
    <location>
        <begin position="138"/>
        <end position="203"/>
    </location>
</feature>
<accession>A0A6A6V5X4</accession>
<dbReference type="PANTHER" id="PTHR28003">
    <property type="entry name" value="NUCLEOPORIN POM34"/>
    <property type="match status" value="1"/>
</dbReference>
<feature type="transmembrane region" description="Helical" evidence="2">
    <location>
        <begin position="51"/>
        <end position="75"/>
    </location>
</feature>
<dbReference type="GO" id="GO:0005640">
    <property type="term" value="C:nuclear outer membrane"/>
    <property type="evidence" value="ECO:0007669"/>
    <property type="project" value="TreeGrafter"/>
</dbReference>
<dbReference type="AlphaFoldDB" id="A0A6A6V5X4"/>
<proteinExistence type="predicted"/>
<dbReference type="Pfam" id="PF08058">
    <property type="entry name" value="NPCC"/>
    <property type="match status" value="1"/>
</dbReference>